<evidence type="ECO:0000313" key="4">
    <source>
        <dbReference type="Proteomes" id="UP001529510"/>
    </source>
</evidence>
<reference evidence="2 4" key="1">
    <citation type="submission" date="2024-05" db="EMBL/GenBank/DDBJ databases">
        <title>Genome sequencing and assembly of Indian major carp, Cirrhinus mrigala (Hamilton, 1822).</title>
        <authorList>
            <person name="Mohindra V."/>
            <person name="Chowdhury L.M."/>
            <person name="Lal K."/>
            <person name="Jena J.K."/>
        </authorList>
    </citation>
    <scope>NUCLEOTIDE SEQUENCE [LARGE SCALE GENOMIC DNA]</scope>
    <source>
        <strain evidence="2">CM1030</strain>
        <tissue evidence="2">Blood</tissue>
    </source>
</reference>
<evidence type="ECO:0000313" key="2">
    <source>
        <dbReference type="EMBL" id="KAL0146534.1"/>
    </source>
</evidence>
<accession>A0ABD0MAF0</accession>
<protein>
    <submittedName>
        <fullName evidence="2">Uncharacterized protein</fullName>
    </submittedName>
</protein>
<keyword evidence="4" id="KW-1185">Reference proteome</keyword>
<evidence type="ECO:0000313" key="3">
    <source>
        <dbReference type="EMBL" id="KAL0149949.1"/>
    </source>
</evidence>
<comment type="caution">
    <text evidence="2">The sequence shown here is derived from an EMBL/GenBank/DDBJ whole genome shotgun (WGS) entry which is preliminary data.</text>
</comment>
<feature type="region of interest" description="Disordered" evidence="1">
    <location>
        <begin position="111"/>
        <end position="146"/>
    </location>
</feature>
<dbReference type="Proteomes" id="UP001529510">
    <property type="component" value="Unassembled WGS sequence"/>
</dbReference>
<proteinExistence type="predicted"/>
<feature type="compositionally biased region" description="Acidic residues" evidence="1">
    <location>
        <begin position="135"/>
        <end position="146"/>
    </location>
</feature>
<dbReference type="EMBL" id="JAMKFB020000915">
    <property type="protein sequence ID" value="KAL0146534.1"/>
    <property type="molecule type" value="Genomic_DNA"/>
</dbReference>
<gene>
    <name evidence="3" type="ORF">M9458_054745</name>
    <name evidence="2" type="ORF">M9458_058165</name>
</gene>
<evidence type="ECO:0000256" key="1">
    <source>
        <dbReference type="SAM" id="MobiDB-lite"/>
    </source>
</evidence>
<sequence length="157" mass="17595">MSWPTSKNEACVTAATSKGTETIGMPWLELCITRLPKTLDENKTLTALTFISSIGLIHNGDYVSFPMLAKLLDDLPISQVWLQKLQILSPLLLLNSPKVYRLHDSVPHKVPISQPKLDKPTAALPRKWNPFPENSDPEQQDEPEEQVIERVATTTLI</sequence>
<name>A0ABD0MAF0_CIRMR</name>
<organism evidence="2 4">
    <name type="scientific">Cirrhinus mrigala</name>
    <name type="common">Mrigala</name>
    <dbReference type="NCBI Taxonomy" id="683832"/>
    <lineage>
        <taxon>Eukaryota</taxon>
        <taxon>Metazoa</taxon>
        <taxon>Chordata</taxon>
        <taxon>Craniata</taxon>
        <taxon>Vertebrata</taxon>
        <taxon>Euteleostomi</taxon>
        <taxon>Actinopterygii</taxon>
        <taxon>Neopterygii</taxon>
        <taxon>Teleostei</taxon>
        <taxon>Ostariophysi</taxon>
        <taxon>Cypriniformes</taxon>
        <taxon>Cyprinidae</taxon>
        <taxon>Labeoninae</taxon>
        <taxon>Labeonini</taxon>
        <taxon>Cirrhinus</taxon>
    </lineage>
</organism>
<dbReference type="AlphaFoldDB" id="A0ABD0MAF0"/>
<dbReference type="EMBL" id="JAMKFB020000310">
    <property type="protein sequence ID" value="KAL0149949.1"/>
    <property type="molecule type" value="Genomic_DNA"/>
</dbReference>